<name>A0A2I0SKI2_9ACTN</name>
<keyword evidence="2" id="KW-1185">Reference proteome</keyword>
<proteinExistence type="predicted"/>
<protein>
    <submittedName>
        <fullName evidence="1">Uncharacterized protein</fullName>
    </submittedName>
</protein>
<dbReference type="OrthoDB" id="3369278at2"/>
<sequence length="140" mass="14691">MFNRLEVGTLPPGPRWAAQLRFRIDGEDVVAGAVGEGGRGPFAEEALPADGPGPLRATDEGHRAVLGEPECTGGCCGYLSVFVRRLGGIVEWSGWQVPEGGARPPVFLFDAGRYDAELTRALTDRGDGSGSDRRAAGPAL</sequence>
<organism evidence="1 2">
    <name type="scientific">Streptomyces populi</name>
    <dbReference type="NCBI Taxonomy" id="2058924"/>
    <lineage>
        <taxon>Bacteria</taxon>
        <taxon>Bacillati</taxon>
        <taxon>Actinomycetota</taxon>
        <taxon>Actinomycetes</taxon>
        <taxon>Kitasatosporales</taxon>
        <taxon>Streptomycetaceae</taxon>
        <taxon>Streptomyces</taxon>
    </lineage>
</organism>
<dbReference type="AlphaFoldDB" id="A0A2I0SKI2"/>
<gene>
    <name evidence="1" type="ORF">CW362_24625</name>
</gene>
<evidence type="ECO:0000313" key="1">
    <source>
        <dbReference type="EMBL" id="PKT70427.1"/>
    </source>
</evidence>
<accession>A0A2I0SKI2</accession>
<evidence type="ECO:0000313" key="2">
    <source>
        <dbReference type="Proteomes" id="UP000236178"/>
    </source>
</evidence>
<dbReference type="EMBL" id="PJOS01000051">
    <property type="protein sequence ID" value="PKT70427.1"/>
    <property type="molecule type" value="Genomic_DNA"/>
</dbReference>
<reference evidence="1 2" key="1">
    <citation type="submission" date="2017-12" db="EMBL/GenBank/DDBJ databases">
        <title>Streptomyces populusis sp. nov., a novel endophytic actinobacterium isolated from stems of Populus adenopoda Maxim.</title>
        <authorList>
            <person name="Wang Z."/>
        </authorList>
    </citation>
    <scope>NUCLEOTIDE SEQUENCE [LARGE SCALE GENOMIC DNA]</scope>
    <source>
        <strain evidence="1 2">A249</strain>
    </source>
</reference>
<dbReference type="Proteomes" id="UP000236178">
    <property type="component" value="Unassembled WGS sequence"/>
</dbReference>
<comment type="caution">
    <text evidence="1">The sequence shown here is derived from an EMBL/GenBank/DDBJ whole genome shotgun (WGS) entry which is preliminary data.</text>
</comment>